<protein>
    <recommendedName>
        <fullName evidence="7">Hydroxymethylpyrimidine/phosphomethylpyrimidine kinase</fullName>
        <ecNumber evidence="5">2.7.1.49</ecNumber>
        <ecNumber evidence="6">2.7.4.7</ecNumber>
    </recommendedName>
    <alternativeName>
        <fullName evidence="14">Hydroxymethylpyrimidine kinase</fullName>
    </alternativeName>
    <alternativeName>
        <fullName evidence="15">Hydroxymethylpyrimidine phosphate kinase</fullName>
    </alternativeName>
</protein>
<dbReference type="FunFam" id="3.40.1190.20:FF:000003">
    <property type="entry name" value="Phosphomethylpyrimidine kinase ThiD"/>
    <property type="match status" value="1"/>
</dbReference>
<evidence type="ECO:0000259" key="17">
    <source>
        <dbReference type="Pfam" id="PF08543"/>
    </source>
</evidence>
<evidence type="ECO:0000256" key="4">
    <source>
        <dbReference type="ARBA" id="ARBA00009879"/>
    </source>
</evidence>
<evidence type="ECO:0000256" key="13">
    <source>
        <dbReference type="ARBA" id="ARBA00037917"/>
    </source>
</evidence>
<dbReference type="RefSeq" id="WP_138194628.1">
    <property type="nucleotide sequence ID" value="NZ_VCIW01000007.1"/>
</dbReference>
<evidence type="ECO:0000256" key="16">
    <source>
        <dbReference type="SAM" id="MobiDB-lite"/>
    </source>
</evidence>
<keyword evidence="11" id="KW-0067">ATP-binding</keyword>
<keyword evidence="8 18" id="KW-0808">Transferase</keyword>
<dbReference type="GO" id="GO:0009228">
    <property type="term" value="P:thiamine biosynthetic process"/>
    <property type="evidence" value="ECO:0007669"/>
    <property type="project" value="UniProtKB-KW"/>
</dbReference>
<evidence type="ECO:0000256" key="11">
    <source>
        <dbReference type="ARBA" id="ARBA00022840"/>
    </source>
</evidence>
<evidence type="ECO:0000256" key="10">
    <source>
        <dbReference type="ARBA" id="ARBA00022777"/>
    </source>
</evidence>
<dbReference type="OrthoDB" id="9810880at2"/>
<reference evidence="18 19" key="1">
    <citation type="submission" date="2019-05" db="EMBL/GenBank/DDBJ databases">
        <authorList>
            <person name="Narsing Rao M.P."/>
            <person name="Li W.J."/>
        </authorList>
    </citation>
    <scope>NUCLEOTIDE SEQUENCE [LARGE SCALE GENOMIC DNA]</scope>
    <source>
        <strain evidence="18 19">SYSU_K30003</strain>
    </source>
</reference>
<evidence type="ECO:0000256" key="3">
    <source>
        <dbReference type="ARBA" id="ARBA00004769"/>
    </source>
</evidence>
<dbReference type="GO" id="GO:0005829">
    <property type="term" value="C:cytosol"/>
    <property type="evidence" value="ECO:0007669"/>
    <property type="project" value="TreeGrafter"/>
</dbReference>
<evidence type="ECO:0000256" key="8">
    <source>
        <dbReference type="ARBA" id="ARBA00022679"/>
    </source>
</evidence>
<dbReference type="GO" id="GO:0005524">
    <property type="term" value="F:ATP binding"/>
    <property type="evidence" value="ECO:0007669"/>
    <property type="project" value="UniProtKB-KW"/>
</dbReference>
<evidence type="ECO:0000256" key="1">
    <source>
        <dbReference type="ARBA" id="ARBA00000151"/>
    </source>
</evidence>
<dbReference type="InterPro" id="IPR004399">
    <property type="entry name" value="HMP/HMP-P_kinase_dom"/>
</dbReference>
<dbReference type="GO" id="GO:0008972">
    <property type="term" value="F:phosphomethylpyrimidine kinase activity"/>
    <property type="evidence" value="ECO:0007669"/>
    <property type="project" value="UniProtKB-EC"/>
</dbReference>
<proteinExistence type="inferred from homology"/>
<dbReference type="PANTHER" id="PTHR20858">
    <property type="entry name" value="PHOSPHOMETHYLPYRIMIDINE KINASE"/>
    <property type="match status" value="1"/>
</dbReference>
<evidence type="ECO:0000256" key="6">
    <source>
        <dbReference type="ARBA" id="ARBA00012963"/>
    </source>
</evidence>
<evidence type="ECO:0000313" key="18">
    <source>
        <dbReference type="EMBL" id="TLS51919.1"/>
    </source>
</evidence>
<evidence type="ECO:0000256" key="5">
    <source>
        <dbReference type="ARBA" id="ARBA00012135"/>
    </source>
</evidence>
<dbReference type="CDD" id="cd01169">
    <property type="entry name" value="HMPP_kinase"/>
    <property type="match status" value="1"/>
</dbReference>
<evidence type="ECO:0000256" key="12">
    <source>
        <dbReference type="ARBA" id="ARBA00022977"/>
    </source>
</evidence>
<comment type="catalytic activity">
    <reaction evidence="2">
        <text>4-amino-2-methyl-5-(phosphooxymethyl)pyrimidine + ATP = 4-amino-2-methyl-5-(diphosphooxymethyl)pyrimidine + ADP</text>
        <dbReference type="Rhea" id="RHEA:19893"/>
        <dbReference type="ChEBI" id="CHEBI:30616"/>
        <dbReference type="ChEBI" id="CHEBI:57841"/>
        <dbReference type="ChEBI" id="CHEBI:58354"/>
        <dbReference type="ChEBI" id="CHEBI:456216"/>
        <dbReference type="EC" id="2.7.4.7"/>
    </reaction>
</comment>
<keyword evidence="10 18" id="KW-0418">Kinase</keyword>
<dbReference type="PANTHER" id="PTHR20858:SF17">
    <property type="entry name" value="HYDROXYMETHYLPYRIMIDINE_PHOSPHOMETHYLPYRIMIDINE KINASE THI20-RELATED"/>
    <property type="match status" value="1"/>
</dbReference>
<gene>
    <name evidence="18" type="primary">thiD</name>
    <name evidence="18" type="ORF">FE782_13540</name>
</gene>
<evidence type="ECO:0000256" key="9">
    <source>
        <dbReference type="ARBA" id="ARBA00022741"/>
    </source>
</evidence>
<feature type="domain" description="Pyridoxamine kinase/Phosphomethylpyrimidine kinase" evidence="17">
    <location>
        <begin position="21"/>
        <end position="270"/>
    </location>
</feature>
<keyword evidence="12" id="KW-0784">Thiamine biosynthesis</keyword>
<evidence type="ECO:0000313" key="19">
    <source>
        <dbReference type="Proteomes" id="UP000309676"/>
    </source>
</evidence>
<evidence type="ECO:0000256" key="2">
    <source>
        <dbReference type="ARBA" id="ARBA00000565"/>
    </source>
</evidence>
<organism evidence="18 19">
    <name type="scientific">Paenibacillus antri</name>
    <dbReference type="NCBI Taxonomy" id="2582848"/>
    <lineage>
        <taxon>Bacteria</taxon>
        <taxon>Bacillati</taxon>
        <taxon>Bacillota</taxon>
        <taxon>Bacilli</taxon>
        <taxon>Bacillales</taxon>
        <taxon>Paenibacillaceae</taxon>
        <taxon>Paenibacillus</taxon>
    </lineage>
</organism>
<comment type="pathway">
    <text evidence="13">Cofactor biosynthesis; thiamine diphosphate biosynthesis; 4-amino-2-methyl-5-diphosphomethylpyrimidine from 5-amino-1-(5-phospho-D-ribosyl)imidazole: step 2/3.</text>
</comment>
<comment type="similarity">
    <text evidence="4">Belongs to the ThiD family.</text>
</comment>
<comment type="pathway">
    <text evidence="3">Cofactor biosynthesis; thiamine diphosphate biosynthesis; 4-amino-2-methyl-5-diphosphomethylpyrimidine from 5-amino-1-(5-phospho-D-ribosyl)imidazole: step 3/3.</text>
</comment>
<keyword evidence="19" id="KW-1185">Reference proteome</keyword>
<dbReference type="Proteomes" id="UP000309676">
    <property type="component" value="Unassembled WGS sequence"/>
</dbReference>
<dbReference type="GO" id="GO:0008902">
    <property type="term" value="F:hydroxymethylpyrimidine kinase activity"/>
    <property type="evidence" value="ECO:0007669"/>
    <property type="project" value="UniProtKB-EC"/>
</dbReference>
<sequence>MTDSRGGRAAPPRALTIAGSDSGGGAGIQGDLKTFQELGVHGMSVVTAITAQNSLGVQRIAPVAPELIEAQLDSVLGDIGADAVKTGMLPTPESVAAAAAAVRRYGLERLVVDPVRTAKDGRRLMAGEAFEALAELLLPLAELATPNVPEAAALLGVPERDIRTVDERVDAAKALLSFGSRHVLLKGGHAEGDECLDILVAASDGGRRPALLGGPRLARRHTHGTGCALSSAVCAALAGGAAAEAACREAKAFVAAAIAGSYPTGAGVGSLRHEAWRAGGAFDGRR</sequence>
<dbReference type="NCBIfam" id="TIGR00097">
    <property type="entry name" value="HMP-P_kinase"/>
    <property type="match status" value="1"/>
</dbReference>
<dbReference type="Gene3D" id="3.40.1190.20">
    <property type="match status" value="1"/>
</dbReference>
<evidence type="ECO:0000256" key="7">
    <source>
        <dbReference type="ARBA" id="ARBA00019161"/>
    </source>
</evidence>
<dbReference type="InterPro" id="IPR029056">
    <property type="entry name" value="Ribokinase-like"/>
</dbReference>
<feature type="region of interest" description="Disordered" evidence="16">
    <location>
        <begin position="1"/>
        <end position="23"/>
    </location>
</feature>
<dbReference type="EC" id="2.7.4.7" evidence="6"/>
<dbReference type="EC" id="2.7.1.49" evidence="5"/>
<accession>A0A5R9G9Y6</accession>
<dbReference type="AlphaFoldDB" id="A0A5R9G9Y6"/>
<dbReference type="InterPro" id="IPR013749">
    <property type="entry name" value="PM/HMP-P_kinase-1"/>
</dbReference>
<name>A0A5R9G9Y6_9BACL</name>
<comment type="catalytic activity">
    <reaction evidence="1">
        <text>4-amino-5-hydroxymethyl-2-methylpyrimidine + ATP = 4-amino-2-methyl-5-(phosphooxymethyl)pyrimidine + ADP + H(+)</text>
        <dbReference type="Rhea" id="RHEA:23096"/>
        <dbReference type="ChEBI" id="CHEBI:15378"/>
        <dbReference type="ChEBI" id="CHEBI:16892"/>
        <dbReference type="ChEBI" id="CHEBI:30616"/>
        <dbReference type="ChEBI" id="CHEBI:58354"/>
        <dbReference type="ChEBI" id="CHEBI:456216"/>
        <dbReference type="EC" id="2.7.1.49"/>
    </reaction>
</comment>
<dbReference type="Pfam" id="PF08543">
    <property type="entry name" value="Phos_pyr_kin"/>
    <property type="match status" value="1"/>
</dbReference>
<evidence type="ECO:0000256" key="14">
    <source>
        <dbReference type="ARBA" id="ARBA00042102"/>
    </source>
</evidence>
<dbReference type="EMBL" id="VCIW01000007">
    <property type="protein sequence ID" value="TLS51919.1"/>
    <property type="molecule type" value="Genomic_DNA"/>
</dbReference>
<evidence type="ECO:0000256" key="15">
    <source>
        <dbReference type="ARBA" id="ARBA00043176"/>
    </source>
</evidence>
<dbReference type="SUPFAM" id="SSF53613">
    <property type="entry name" value="Ribokinase-like"/>
    <property type="match status" value="1"/>
</dbReference>
<keyword evidence="9" id="KW-0547">Nucleotide-binding</keyword>
<comment type="caution">
    <text evidence="18">The sequence shown here is derived from an EMBL/GenBank/DDBJ whole genome shotgun (WGS) entry which is preliminary data.</text>
</comment>